<feature type="compositionally biased region" description="Basic and acidic residues" evidence="1">
    <location>
        <begin position="302"/>
        <end position="316"/>
    </location>
</feature>
<dbReference type="InterPro" id="IPR012866">
    <property type="entry name" value="DUF1644"/>
</dbReference>
<dbReference type="InterPro" id="IPR013083">
    <property type="entry name" value="Znf_RING/FYVE/PHD"/>
</dbReference>
<evidence type="ECO:0000256" key="1">
    <source>
        <dbReference type="SAM" id="MobiDB-lite"/>
    </source>
</evidence>
<dbReference type="Proteomes" id="UP000243459">
    <property type="component" value="Chromosome 3"/>
</dbReference>
<feature type="region of interest" description="Disordered" evidence="1">
    <location>
        <begin position="296"/>
        <end position="334"/>
    </location>
</feature>
<dbReference type="AlphaFoldDB" id="A0A5P1FH94"/>
<name>A0A5P1FH94_ASPOF</name>
<evidence type="ECO:0000313" key="3">
    <source>
        <dbReference type="Proteomes" id="UP000243459"/>
    </source>
</evidence>
<dbReference type="PANTHER" id="PTHR31197">
    <property type="entry name" value="OS01G0612600 PROTEIN"/>
    <property type="match status" value="1"/>
</dbReference>
<proteinExistence type="predicted"/>
<dbReference type="OrthoDB" id="1921166at2759"/>
<keyword evidence="3" id="KW-1185">Reference proteome</keyword>
<dbReference type="EMBL" id="CM007383">
    <property type="protein sequence ID" value="ONK75960.1"/>
    <property type="molecule type" value="Genomic_DNA"/>
</dbReference>
<gene>
    <name evidence="2" type="ORF">A4U43_C03F22370</name>
</gene>
<dbReference type="Gramene" id="ONK75960">
    <property type="protein sequence ID" value="ONK75960"/>
    <property type="gene ID" value="A4U43_C03F22370"/>
</dbReference>
<evidence type="ECO:0000313" key="2">
    <source>
        <dbReference type="EMBL" id="ONK75960.1"/>
    </source>
</evidence>
<accession>A0A5P1FH94</accession>
<feature type="compositionally biased region" description="Basic residues" evidence="1">
    <location>
        <begin position="317"/>
        <end position="327"/>
    </location>
</feature>
<reference evidence="3" key="1">
    <citation type="journal article" date="2017" name="Nat. Commun.">
        <title>The asparagus genome sheds light on the origin and evolution of a young Y chromosome.</title>
        <authorList>
            <person name="Harkess A."/>
            <person name="Zhou J."/>
            <person name="Xu C."/>
            <person name="Bowers J.E."/>
            <person name="Van der Hulst R."/>
            <person name="Ayyampalayam S."/>
            <person name="Mercati F."/>
            <person name="Riccardi P."/>
            <person name="McKain M.R."/>
            <person name="Kakrana A."/>
            <person name="Tang H."/>
            <person name="Ray J."/>
            <person name="Groenendijk J."/>
            <person name="Arikit S."/>
            <person name="Mathioni S.M."/>
            <person name="Nakano M."/>
            <person name="Shan H."/>
            <person name="Telgmann-Rauber A."/>
            <person name="Kanno A."/>
            <person name="Yue Z."/>
            <person name="Chen H."/>
            <person name="Li W."/>
            <person name="Chen Y."/>
            <person name="Xu X."/>
            <person name="Zhang Y."/>
            <person name="Luo S."/>
            <person name="Chen H."/>
            <person name="Gao J."/>
            <person name="Mao Z."/>
            <person name="Pires J.C."/>
            <person name="Luo M."/>
            <person name="Kudrna D."/>
            <person name="Wing R.A."/>
            <person name="Meyers B.C."/>
            <person name="Yi K."/>
            <person name="Kong H."/>
            <person name="Lavrijsen P."/>
            <person name="Sunseri F."/>
            <person name="Falavigna A."/>
            <person name="Ye Y."/>
            <person name="Leebens-Mack J.H."/>
            <person name="Chen G."/>
        </authorList>
    </citation>
    <scope>NUCLEOTIDE SEQUENCE [LARGE SCALE GENOMIC DNA]</scope>
    <source>
        <strain evidence="3">cv. DH0086</strain>
    </source>
</reference>
<protein>
    <submittedName>
        <fullName evidence="2">Uncharacterized protein</fullName>
    </submittedName>
</protein>
<sequence length="334" mass="38478">MERTVRSRRSRSLSRCIRSTPYPLRPHRWEITNEASPKRISSSLALERRDWEDATCSVCMEFPHNAVLLLCSSHDKGCRPYMCGTSYRYSNCLDQFKKAYTKIHKGVPETPEHPNLNPSTEKSEVIELASCPLCRGQVKGWTVVEPAREYLNAKKRSCMQDNCSFTGTYKELQKHVRSVHPCAKPWEVDPTMEQKWRRLEHEREREDVISTIRSSMPRSVVFGDYVIEMANSDLEDSDEDGEIMGGNVGRGISRSILYFFLREGARLMRLQQDPHGDGIIAERVTEDVDPSISIAYTSGGDDEYRSVGEGRGLRTEQRRRRRRRNRGRLVVDTS</sequence>
<dbReference type="OMA" id="DLCPKKC"/>
<dbReference type="Gene3D" id="3.30.40.10">
    <property type="entry name" value="Zinc/RING finger domain, C3HC4 (zinc finger)"/>
    <property type="match status" value="1"/>
</dbReference>
<dbReference type="Pfam" id="PF07800">
    <property type="entry name" value="DUF1644"/>
    <property type="match status" value="1"/>
</dbReference>
<organism evidence="2 3">
    <name type="scientific">Asparagus officinalis</name>
    <name type="common">Garden asparagus</name>
    <dbReference type="NCBI Taxonomy" id="4686"/>
    <lineage>
        <taxon>Eukaryota</taxon>
        <taxon>Viridiplantae</taxon>
        <taxon>Streptophyta</taxon>
        <taxon>Embryophyta</taxon>
        <taxon>Tracheophyta</taxon>
        <taxon>Spermatophyta</taxon>
        <taxon>Magnoliopsida</taxon>
        <taxon>Liliopsida</taxon>
        <taxon>Asparagales</taxon>
        <taxon>Asparagaceae</taxon>
        <taxon>Asparagoideae</taxon>
        <taxon>Asparagus</taxon>
    </lineage>
</organism>
<dbReference type="PANTHER" id="PTHR31197:SF12">
    <property type="entry name" value="OS02G0770600 PROTEIN"/>
    <property type="match status" value="1"/>
</dbReference>